<evidence type="ECO:0000256" key="2">
    <source>
        <dbReference type="ARBA" id="ARBA00012438"/>
    </source>
</evidence>
<keyword evidence="10" id="KW-0812">Transmembrane</keyword>
<evidence type="ECO:0000313" key="12">
    <source>
        <dbReference type="EMBL" id="SCP97542.1"/>
    </source>
</evidence>
<evidence type="ECO:0000259" key="11">
    <source>
        <dbReference type="SMART" id="SM00387"/>
    </source>
</evidence>
<feature type="transmembrane region" description="Helical" evidence="10">
    <location>
        <begin position="51"/>
        <end position="74"/>
    </location>
</feature>
<evidence type="ECO:0000256" key="7">
    <source>
        <dbReference type="ARBA" id="ARBA00022840"/>
    </source>
</evidence>
<accession>A0A1D3TU45</accession>
<keyword evidence="9" id="KW-0175">Coiled coil</keyword>
<proteinExistence type="predicted"/>
<dbReference type="SMART" id="SM00387">
    <property type="entry name" value="HATPase_c"/>
    <property type="match status" value="1"/>
</dbReference>
<dbReference type="GO" id="GO:0000155">
    <property type="term" value="F:phosphorelay sensor kinase activity"/>
    <property type="evidence" value="ECO:0007669"/>
    <property type="project" value="InterPro"/>
</dbReference>
<keyword evidence="3" id="KW-0597">Phosphoprotein</keyword>
<evidence type="ECO:0000256" key="1">
    <source>
        <dbReference type="ARBA" id="ARBA00000085"/>
    </source>
</evidence>
<evidence type="ECO:0000256" key="9">
    <source>
        <dbReference type="SAM" id="Coils"/>
    </source>
</evidence>
<dbReference type="SUPFAM" id="SSF55874">
    <property type="entry name" value="ATPase domain of HSP90 chaperone/DNA topoisomerase II/histidine kinase"/>
    <property type="match status" value="1"/>
</dbReference>
<reference evidence="12 13" key="1">
    <citation type="submission" date="2016-09" db="EMBL/GenBank/DDBJ databases">
        <authorList>
            <person name="Capua I."/>
            <person name="De Benedictis P."/>
            <person name="Joannis T."/>
            <person name="Lombin L.H."/>
            <person name="Cattoli G."/>
        </authorList>
    </citation>
    <scope>NUCLEOTIDE SEQUENCE [LARGE SCALE GENOMIC DNA]</scope>
    <source>
        <strain evidence="12 13">GluBS11</strain>
    </source>
</reference>
<keyword evidence="10" id="KW-0472">Membrane</keyword>
<dbReference type="PANTHER" id="PTHR24421">
    <property type="entry name" value="NITRATE/NITRITE SENSOR PROTEIN NARX-RELATED"/>
    <property type="match status" value="1"/>
</dbReference>
<dbReference type="Pfam" id="PF02518">
    <property type="entry name" value="HATPase_c"/>
    <property type="match status" value="1"/>
</dbReference>
<feature type="transmembrane region" description="Helical" evidence="10">
    <location>
        <begin position="86"/>
        <end position="119"/>
    </location>
</feature>
<dbReference type="EC" id="2.7.13.3" evidence="2"/>
<dbReference type="CDD" id="cd16917">
    <property type="entry name" value="HATPase_UhpB-NarQ-NarX-like"/>
    <property type="match status" value="1"/>
</dbReference>
<name>A0A1D3TU45_9FIRM</name>
<keyword evidence="5" id="KW-0547">Nucleotide-binding</keyword>
<dbReference type="InterPro" id="IPR011712">
    <property type="entry name" value="Sig_transdc_His_kin_sub3_dim/P"/>
</dbReference>
<feature type="coiled-coil region" evidence="9">
    <location>
        <begin position="133"/>
        <end position="170"/>
    </location>
</feature>
<dbReference type="RefSeq" id="WP_091233756.1">
    <property type="nucleotide sequence ID" value="NZ_FMKA01000011.1"/>
</dbReference>
<keyword evidence="10" id="KW-1133">Transmembrane helix</keyword>
<evidence type="ECO:0000313" key="13">
    <source>
        <dbReference type="Proteomes" id="UP000199315"/>
    </source>
</evidence>
<dbReference type="AlphaFoldDB" id="A0A1D3TU45"/>
<dbReference type="InterPro" id="IPR003594">
    <property type="entry name" value="HATPase_dom"/>
</dbReference>
<evidence type="ECO:0000256" key="8">
    <source>
        <dbReference type="ARBA" id="ARBA00023012"/>
    </source>
</evidence>
<dbReference type="Gene3D" id="1.20.5.1930">
    <property type="match status" value="1"/>
</dbReference>
<dbReference type="EMBL" id="FMKA01000011">
    <property type="protein sequence ID" value="SCP97542.1"/>
    <property type="molecule type" value="Genomic_DNA"/>
</dbReference>
<dbReference type="Proteomes" id="UP000199315">
    <property type="component" value="Unassembled WGS sequence"/>
</dbReference>
<sequence>MTGLLDKMILLLFCSVFAAGNSEGIALIFPLITALTITSLAGFFNSSRTNLAFFLAYFVLCLFFPSFLYFAPLVCYDIFMERFQPAAFLLIIPFAGGCIAGIGKSILPAALLTAVSFLLKNRAIRLSLLLKDYIRLRDEAKEFSNSLEHKNKELLEKQDYEANLAALNERNRIAGEIHDNVGHLLSSSILQIGALIITTKDPEMKESLCQIKDTLSTGMNSIRNSIHNIHDESIDLYTSLRGLDGEFIFCKAVLEYDVSLDLYGKARYAVLFIVKEALNNVMKHSDATEVRISLMEHPGFYQLVIADNGRPINGSVYSGQGMGLNNITKRIDALDGCVNINTQNGFKIFISLPKENPNIEDHNYR</sequence>
<dbReference type="GO" id="GO:0005524">
    <property type="term" value="F:ATP binding"/>
    <property type="evidence" value="ECO:0007669"/>
    <property type="project" value="UniProtKB-KW"/>
</dbReference>
<dbReference type="GO" id="GO:0016020">
    <property type="term" value="C:membrane"/>
    <property type="evidence" value="ECO:0007669"/>
    <property type="project" value="InterPro"/>
</dbReference>
<keyword evidence="4" id="KW-0808">Transferase</keyword>
<organism evidence="12 13">
    <name type="scientific">Anaerobium acetethylicum</name>
    <dbReference type="NCBI Taxonomy" id="1619234"/>
    <lineage>
        <taxon>Bacteria</taxon>
        <taxon>Bacillati</taxon>
        <taxon>Bacillota</taxon>
        <taxon>Clostridia</taxon>
        <taxon>Lachnospirales</taxon>
        <taxon>Lachnospiraceae</taxon>
        <taxon>Anaerobium</taxon>
    </lineage>
</organism>
<dbReference type="Gene3D" id="3.30.565.10">
    <property type="entry name" value="Histidine kinase-like ATPase, C-terminal domain"/>
    <property type="match status" value="1"/>
</dbReference>
<dbReference type="OrthoDB" id="9781904at2"/>
<dbReference type="PANTHER" id="PTHR24421:SF10">
    <property type="entry name" value="NITRATE_NITRITE SENSOR PROTEIN NARQ"/>
    <property type="match status" value="1"/>
</dbReference>
<gene>
    <name evidence="12" type="ORF">SAMN05421730_101172</name>
</gene>
<protein>
    <recommendedName>
        <fullName evidence="2">histidine kinase</fullName>
        <ecNumber evidence="2">2.7.13.3</ecNumber>
    </recommendedName>
</protein>
<dbReference type="InterPro" id="IPR036890">
    <property type="entry name" value="HATPase_C_sf"/>
</dbReference>
<evidence type="ECO:0000256" key="6">
    <source>
        <dbReference type="ARBA" id="ARBA00022777"/>
    </source>
</evidence>
<feature type="transmembrane region" description="Helical" evidence="10">
    <location>
        <begin position="28"/>
        <end position="44"/>
    </location>
</feature>
<dbReference type="GO" id="GO:0046983">
    <property type="term" value="F:protein dimerization activity"/>
    <property type="evidence" value="ECO:0007669"/>
    <property type="project" value="InterPro"/>
</dbReference>
<keyword evidence="13" id="KW-1185">Reference proteome</keyword>
<feature type="domain" description="Histidine kinase/HSP90-like ATPase" evidence="11">
    <location>
        <begin position="265"/>
        <end position="356"/>
    </location>
</feature>
<dbReference type="InterPro" id="IPR050482">
    <property type="entry name" value="Sensor_HK_TwoCompSys"/>
</dbReference>
<evidence type="ECO:0000256" key="4">
    <source>
        <dbReference type="ARBA" id="ARBA00022679"/>
    </source>
</evidence>
<evidence type="ECO:0000256" key="10">
    <source>
        <dbReference type="SAM" id="Phobius"/>
    </source>
</evidence>
<keyword evidence="6 12" id="KW-0418">Kinase</keyword>
<evidence type="ECO:0000256" key="3">
    <source>
        <dbReference type="ARBA" id="ARBA00022553"/>
    </source>
</evidence>
<dbReference type="STRING" id="1619234.SAMN05421730_101172"/>
<keyword evidence="8" id="KW-0902">Two-component regulatory system</keyword>
<comment type="catalytic activity">
    <reaction evidence="1">
        <text>ATP + protein L-histidine = ADP + protein N-phospho-L-histidine.</text>
        <dbReference type="EC" id="2.7.13.3"/>
    </reaction>
</comment>
<evidence type="ECO:0000256" key="5">
    <source>
        <dbReference type="ARBA" id="ARBA00022741"/>
    </source>
</evidence>
<dbReference type="Pfam" id="PF07730">
    <property type="entry name" value="HisKA_3"/>
    <property type="match status" value="1"/>
</dbReference>
<keyword evidence="7" id="KW-0067">ATP-binding</keyword>